<dbReference type="Pfam" id="PF07424">
    <property type="entry name" value="TrbM"/>
    <property type="match status" value="1"/>
</dbReference>
<keyword evidence="1" id="KW-0812">Transmembrane</keyword>
<evidence type="ECO:0000256" key="1">
    <source>
        <dbReference type="SAM" id="Phobius"/>
    </source>
</evidence>
<gene>
    <name evidence="2" type="ORF">DD666_22185</name>
</gene>
<sequence>MDPQSWRKSVKYSLPTLIAVIAANWAAFLCPVYAQDTELQGDERLACGAVLCLSSGAGRGNSECSEYLNKYFSIKFTRPDKTFEARRDFLNMCPDSHDIKNNMPALVNAIARGAGNCDAAYLNSLNKAYYEKRIVDKGWSKWSRDDDTVRIERVEYIRNELPGYCKVYEENEYTQDVIPIYIGVEKEDGHFVDPPIP</sequence>
<evidence type="ECO:0000313" key="3">
    <source>
        <dbReference type="Proteomes" id="UP000264036"/>
    </source>
</evidence>
<feature type="transmembrane region" description="Helical" evidence="1">
    <location>
        <begin position="12"/>
        <end position="34"/>
    </location>
</feature>
<dbReference type="EMBL" id="DOEK01000047">
    <property type="protein sequence ID" value="HBP32105.1"/>
    <property type="molecule type" value="Genomic_DNA"/>
</dbReference>
<reference evidence="2 3" key="1">
    <citation type="journal article" date="2018" name="Nat. Biotechnol.">
        <title>A standardized bacterial taxonomy based on genome phylogeny substantially revises the tree of life.</title>
        <authorList>
            <person name="Parks D.H."/>
            <person name="Chuvochina M."/>
            <person name="Waite D.W."/>
            <person name="Rinke C."/>
            <person name="Skarshewski A."/>
            <person name="Chaumeil P.A."/>
            <person name="Hugenholtz P."/>
        </authorList>
    </citation>
    <scope>NUCLEOTIDE SEQUENCE [LARGE SCALE GENOMIC DNA]</scope>
    <source>
        <strain evidence="2">UBA10707</strain>
    </source>
</reference>
<name>A0A356LNJ2_9BURK</name>
<dbReference type="InterPro" id="IPR009989">
    <property type="entry name" value="TrbM"/>
</dbReference>
<organism evidence="2 3">
    <name type="scientific">Advenella kashmirensis</name>
    <dbReference type="NCBI Taxonomy" id="310575"/>
    <lineage>
        <taxon>Bacteria</taxon>
        <taxon>Pseudomonadati</taxon>
        <taxon>Pseudomonadota</taxon>
        <taxon>Betaproteobacteria</taxon>
        <taxon>Burkholderiales</taxon>
        <taxon>Alcaligenaceae</taxon>
    </lineage>
</organism>
<evidence type="ECO:0000313" key="2">
    <source>
        <dbReference type="EMBL" id="HBP32105.1"/>
    </source>
</evidence>
<keyword evidence="1" id="KW-0472">Membrane</keyword>
<protein>
    <submittedName>
        <fullName evidence="2">Conjugal transfer protein TrbM</fullName>
    </submittedName>
</protein>
<dbReference type="AlphaFoldDB" id="A0A356LNJ2"/>
<comment type="caution">
    <text evidence="2">The sequence shown here is derived from an EMBL/GenBank/DDBJ whole genome shotgun (WGS) entry which is preliminary data.</text>
</comment>
<accession>A0A356LNJ2</accession>
<dbReference type="Proteomes" id="UP000264036">
    <property type="component" value="Unassembled WGS sequence"/>
</dbReference>
<keyword evidence="1" id="KW-1133">Transmembrane helix</keyword>
<proteinExistence type="predicted"/>